<evidence type="ECO:0000313" key="2">
    <source>
        <dbReference type="Proteomes" id="UP000554837"/>
    </source>
</evidence>
<name>A0A840S6R7_9BURK</name>
<keyword evidence="2" id="KW-1185">Reference proteome</keyword>
<dbReference type="AlphaFoldDB" id="A0A840S6R7"/>
<dbReference type="EMBL" id="JACHHO010000002">
    <property type="protein sequence ID" value="MBB5204281.1"/>
    <property type="molecule type" value="Genomic_DNA"/>
</dbReference>
<dbReference type="OrthoDB" id="5295974at2"/>
<organism evidence="1 2">
    <name type="scientific">Inhella inkyongensis</name>
    <dbReference type="NCBI Taxonomy" id="392593"/>
    <lineage>
        <taxon>Bacteria</taxon>
        <taxon>Pseudomonadati</taxon>
        <taxon>Pseudomonadota</taxon>
        <taxon>Betaproteobacteria</taxon>
        <taxon>Burkholderiales</taxon>
        <taxon>Sphaerotilaceae</taxon>
        <taxon>Inhella</taxon>
    </lineage>
</organism>
<dbReference type="Proteomes" id="UP000554837">
    <property type="component" value="Unassembled WGS sequence"/>
</dbReference>
<reference evidence="1 2" key="1">
    <citation type="submission" date="2020-08" db="EMBL/GenBank/DDBJ databases">
        <title>Genomic Encyclopedia of Type Strains, Phase IV (KMG-IV): sequencing the most valuable type-strain genomes for metagenomic binning, comparative biology and taxonomic classification.</title>
        <authorList>
            <person name="Goeker M."/>
        </authorList>
    </citation>
    <scope>NUCLEOTIDE SEQUENCE [LARGE SCALE GENOMIC DNA]</scope>
    <source>
        <strain evidence="1 2">DSM 23958</strain>
    </source>
</reference>
<sequence length="297" mass="32347">MHCLIAWPAGHRAGPSLPPLLTRLLSTWEPQSWPWGGEAEALDTPFERALAELRGDAAPCAAARAAQAVGLSAGLAPGPWALLSPLHLQLDAQQAVALPITDLQPAESAALFEALSVLFPAAEGWRTQTLPEGGCGTWLLAHPQLESLRVASLARVVQRPLTPWLPSERWLRRLQNEAQMLLHDHPVNQAREAQGRLRVNSVWLWGSGSALSRSPGSAPAPADLHLWPEVSDWEALDRGPIAALLQAAAQGQAARLTLAGDARCLSWLAPKPGWRWPWQRRRQTDLSPLLQSLDEFL</sequence>
<evidence type="ECO:0000313" key="1">
    <source>
        <dbReference type="EMBL" id="MBB5204281.1"/>
    </source>
</evidence>
<dbReference type="RefSeq" id="WP_138856024.1">
    <property type="nucleotide sequence ID" value="NZ_CP040709.1"/>
</dbReference>
<evidence type="ECO:0008006" key="3">
    <source>
        <dbReference type="Google" id="ProtNLM"/>
    </source>
</evidence>
<gene>
    <name evidence="1" type="ORF">HNQ51_001595</name>
</gene>
<comment type="caution">
    <text evidence="1">The sequence shown here is derived from an EMBL/GenBank/DDBJ whole genome shotgun (WGS) entry which is preliminary data.</text>
</comment>
<proteinExistence type="predicted"/>
<protein>
    <recommendedName>
        <fullName evidence="3">Phosphoglycerate mutase</fullName>
    </recommendedName>
</protein>
<accession>A0A840S6R7</accession>